<evidence type="ECO:0000256" key="8">
    <source>
        <dbReference type="ARBA" id="ARBA00023277"/>
    </source>
</evidence>
<dbReference type="OrthoDB" id="9800174at2"/>
<dbReference type="Pfam" id="PF00128">
    <property type="entry name" value="Alpha-amylase"/>
    <property type="match status" value="1"/>
</dbReference>
<dbReference type="InterPro" id="IPR006047">
    <property type="entry name" value="GH13_cat_dom"/>
</dbReference>
<dbReference type="PIRSF" id="PIRSF006337">
    <property type="entry name" value="Trehalose_TreZ"/>
    <property type="match status" value="1"/>
</dbReference>
<evidence type="ECO:0000256" key="17">
    <source>
        <dbReference type="PIRSR" id="PIRSR006337-3"/>
    </source>
</evidence>
<comment type="catalytic activity">
    <reaction evidence="12 14">
        <text>hydrolysis of (1-&gt;4)-alpha-D-glucosidic linkage in 4-alpha-D-[(1-&gt;4)-alpha-D-glucanosyl]n trehalose to yield trehalose and (1-&gt;4)-alpha-D-glucan.</text>
        <dbReference type="EC" id="3.2.1.141"/>
    </reaction>
</comment>
<dbReference type="InterPro" id="IPR012768">
    <property type="entry name" value="Trehalose_TreZ"/>
</dbReference>
<evidence type="ECO:0000256" key="7">
    <source>
        <dbReference type="ARBA" id="ARBA00022801"/>
    </source>
</evidence>
<keyword evidence="9 14" id="KW-0326">Glycosidase</keyword>
<dbReference type="Gene3D" id="1.10.10.760">
    <property type="entry name" value="E-set domains of sugar-utilizing enzymes"/>
    <property type="match status" value="1"/>
</dbReference>
<feature type="binding site" evidence="16">
    <location>
        <begin position="415"/>
        <end position="420"/>
    </location>
    <ligand>
        <name>substrate</name>
    </ligand>
</feature>
<keyword evidence="6" id="KW-0963">Cytoplasm</keyword>
<dbReference type="KEGG" id="mfa:Mfla_1417"/>
<comment type="subcellular location">
    <subcellularLocation>
        <location evidence="1 15">Cytoplasm</location>
    </subcellularLocation>
</comment>
<evidence type="ECO:0000259" key="19">
    <source>
        <dbReference type="SMART" id="SM00642"/>
    </source>
</evidence>
<evidence type="ECO:0000256" key="2">
    <source>
        <dbReference type="ARBA" id="ARBA00005199"/>
    </source>
</evidence>
<feature type="binding site" evidence="16">
    <location>
        <begin position="290"/>
        <end position="295"/>
    </location>
    <ligand>
        <name>substrate</name>
    </ligand>
</feature>
<dbReference type="Gene3D" id="3.20.20.80">
    <property type="entry name" value="Glycosidases"/>
    <property type="match status" value="1"/>
</dbReference>
<evidence type="ECO:0000256" key="4">
    <source>
        <dbReference type="ARBA" id="ARBA00012268"/>
    </source>
</evidence>
<dbReference type="PANTHER" id="PTHR43651:SF11">
    <property type="entry name" value="MALTO-OLIGOSYLTREHALOSE TREHALOHYDROLASE"/>
    <property type="match status" value="1"/>
</dbReference>
<dbReference type="GO" id="GO:0005992">
    <property type="term" value="P:trehalose biosynthetic process"/>
    <property type="evidence" value="ECO:0007669"/>
    <property type="project" value="UniProtKB-UniRule"/>
</dbReference>
<dbReference type="Proteomes" id="UP000002440">
    <property type="component" value="Chromosome"/>
</dbReference>
<dbReference type="CAZy" id="GH13">
    <property type="family name" value="Glycoside Hydrolase Family 13"/>
</dbReference>
<dbReference type="CDD" id="cd02853">
    <property type="entry name" value="E_set_MTHase_like_N"/>
    <property type="match status" value="1"/>
</dbReference>
<feature type="region of interest" description="Disordered" evidence="18">
    <location>
        <begin position="1"/>
        <end position="26"/>
    </location>
</feature>
<evidence type="ECO:0000256" key="14">
    <source>
        <dbReference type="PIRNR" id="PIRNR006337"/>
    </source>
</evidence>
<evidence type="ECO:0000256" key="15">
    <source>
        <dbReference type="PIRSR" id="PIRSR006337-1"/>
    </source>
</evidence>
<dbReference type="SUPFAM" id="SSF51445">
    <property type="entry name" value="(Trans)glycosidases"/>
    <property type="match status" value="1"/>
</dbReference>
<evidence type="ECO:0000256" key="18">
    <source>
        <dbReference type="SAM" id="MobiDB-lite"/>
    </source>
</evidence>
<dbReference type="EMBL" id="CP000284">
    <property type="protein sequence ID" value="ABE49685.1"/>
    <property type="molecule type" value="Genomic_DNA"/>
</dbReference>
<evidence type="ECO:0000256" key="9">
    <source>
        <dbReference type="ARBA" id="ARBA00023295"/>
    </source>
</evidence>
<dbReference type="InterPro" id="IPR014756">
    <property type="entry name" value="Ig_E-set"/>
</dbReference>
<dbReference type="Gene3D" id="2.60.40.10">
    <property type="entry name" value="Immunoglobulins"/>
    <property type="match status" value="1"/>
</dbReference>
<evidence type="ECO:0000256" key="5">
    <source>
        <dbReference type="ARBA" id="ARBA00015938"/>
    </source>
</evidence>
<keyword evidence="8" id="KW-0119">Carbohydrate metabolism</keyword>
<evidence type="ECO:0000313" key="20">
    <source>
        <dbReference type="EMBL" id="ABE49685.1"/>
    </source>
</evidence>
<feature type="active site" description="Proton donor" evidence="15">
    <location>
        <position position="325"/>
    </location>
</feature>
<dbReference type="UniPathway" id="UPA00299"/>
<dbReference type="GO" id="GO:0033942">
    <property type="term" value="F:4-alpha-D-(1-&gt;4)-alpha-D-glucanotrehalose trehalohydrolase activity"/>
    <property type="evidence" value="ECO:0007669"/>
    <property type="project" value="UniProtKB-EC"/>
</dbReference>
<gene>
    <name evidence="20" type="ordered locus">Mfla_1417</name>
</gene>
<dbReference type="CDD" id="cd11325">
    <property type="entry name" value="AmyAc_GTHase"/>
    <property type="match status" value="1"/>
</dbReference>
<feature type="binding site" evidence="16">
    <location>
        <begin position="344"/>
        <end position="348"/>
    </location>
    <ligand>
        <name>substrate</name>
    </ligand>
</feature>
<dbReference type="STRING" id="265072.Mfla_1417"/>
<reference evidence="20 21" key="1">
    <citation type="submission" date="2006-03" db="EMBL/GenBank/DDBJ databases">
        <title>Complete sequence of Methylobacillus flagellatus KT.</title>
        <authorList>
            <consortium name="US DOE Joint Genome Institute"/>
            <person name="Copeland A."/>
            <person name="Lucas S."/>
            <person name="Lapidus A."/>
            <person name="Barry K."/>
            <person name="Detter J.C."/>
            <person name="Glavina del Rio T."/>
            <person name="Hammon N."/>
            <person name="Israni S."/>
            <person name="Dalin E."/>
            <person name="Tice H."/>
            <person name="Pitluck S."/>
            <person name="Brettin T."/>
            <person name="Bruce D."/>
            <person name="Han C."/>
            <person name="Tapia R."/>
            <person name="Saunders E."/>
            <person name="Gilna P."/>
            <person name="Schmutz J."/>
            <person name="Larimer F."/>
            <person name="Land M."/>
            <person name="Kyrpides N."/>
            <person name="Anderson I."/>
            <person name="Richardson P."/>
        </authorList>
    </citation>
    <scope>NUCLEOTIDE SEQUENCE [LARGE SCALE GENOMIC DNA]</scope>
    <source>
        <strain evidence="21">KT / ATCC 51484 / DSM 6875</strain>
    </source>
</reference>
<comment type="pathway">
    <text evidence="2 14">Glycan biosynthesis; trehalose biosynthesis.</text>
</comment>
<dbReference type="InterPro" id="IPR017853">
    <property type="entry name" value="GH"/>
</dbReference>
<name>Q1H1F2_METFK</name>
<dbReference type="HOGENOM" id="CLU_020726_0_0_4"/>
<comment type="similarity">
    <text evidence="3 14">Belongs to the glycosyl hydrolase 13 family.</text>
</comment>
<dbReference type="InterPro" id="IPR004193">
    <property type="entry name" value="Glyco_hydro_13_N"/>
</dbReference>
<dbReference type="InterPro" id="IPR013783">
    <property type="entry name" value="Ig-like_fold"/>
</dbReference>
<protein>
    <recommendedName>
        <fullName evidence="5 13">Malto-oligosyltrehalose trehalohydrolase</fullName>
        <shortName evidence="14">MTHase</shortName>
        <ecNumber evidence="4 13">3.2.1.141</ecNumber>
    </recommendedName>
    <alternativeName>
        <fullName evidence="11 14">4-alpha-D-((1-&gt;4)-alpha-D-glucano)trehalose trehalohydrolase</fullName>
    </alternativeName>
    <alternativeName>
        <fullName evidence="10 14">Maltooligosyl trehalose trehalohydrolase</fullName>
    </alternativeName>
</protein>
<evidence type="ECO:0000256" key="11">
    <source>
        <dbReference type="ARBA" id="ARBA00033284"/>
    </source>
</evidence>
<dbReference type="CAZy" id="CBM48">
    <property type="family name" value="Carbohydrate-Binding Module Family 48"/>
</dbReference>
<evidence type="ECO:0000256" key="1">
    <source>
        <dbReference type="ARBA" id="ARBA00004496"/>
    </source>
</evidence>
<accession>Q1H1F2</accession>
<feature type="compositionally biased region" description="Basic and acidic residues" evidence="18">
    <location>
        <begin position="1"/>
        <end position="24"/>
    </location>
</feature>
<sequence length="629" mass="70235">MTLQLHIDDKPDAKPHAPEGESTHFRSLPAGAHIVQPGKVRFRIWAPNAEKVWVVLSGLQSDDEPPALQEHEMAADAKPGWFSREIAADAGSRYRYRILNKQGHELTVPDPWSRAQADSVHGDSIVVDPQAYTWRHSGWAGRPWHESVVYEAHVGCLGGFEGLRAQLPQLAAMGFTAIELMPIASFPGERNWGYDGVLQFAPQFSYGSPDQLKTLVDEAHGLGLSIYLDVVYNHFGPEGNYLAHYAPQFFCHEHQTPWGDAIDFAQQEVIEFYGENALYWLEEFQFDGLRFDACHAIWDPAFLVSIAGRIRTEFHGKRHIHLIAENDHNSVTLLQNGYDAQWNDDGHHALHVLLTGETGGYYSDYADNTIEQLARCLGEGFIYQGEISAHRHNSPRGEPSSEMPPSSFVLFLQNHDQIGNRAFGERLITLVPEPALKVATALLLLSPQVPMLFMGEEFGATEPFLYFTSHSDPGLTHAVREGRRAEFAVFPQFQDTSLVERLPDPNAESSFEQSIPRDRQTKAQAAWRAWVTHLLHLRHEHLLPHLGHCRALRYAAFGTHAVHAQWQLENGDMLTIAANLGAVNAARHLDQLVSGPAQILLDHGNAHAALQAGEMPACSIFVCLEHPQA</sequence>
<feature type="site" description="Transition state stabilizer" evidence="17">
    <location>
        <position position="416"/>
    </location>
</feature>
<dbReference type="InterPro" id="IPR044901">
    <property type="entry name" value="Trehalose_TreZ_E-set_sf"/>
</dbReference>
<keyword evidence="7 14" id="KW-0378">Hydrolase</keyword>
<dbReference type="Pfam" id="PF11941">
    <property type="entry name" value="DUF3459"/>
    <property type="match status" value="1"/>
</dbReference>
<feature type="active site" description="Nucleophile" evidence="15">
    <location>
        <position position="292"/>
    </location>
</feature>
<dbReference type="InterPro" id="IPR022567">
    <property type="entry name" value="DUF3459"/>
</dbReference>
<dbReference type="SUPFAM" id="SSF81296">
    <property type="entry name" value="E set domains"/>
    <property type="match status" value="1"/>
</dbReference>
<evidence type="ECO:0000256" key="3">
    <source>
        <dbReference type="ARBA" id="ARBA00008061"/>
    </source>
</evidence>
<evidence type="ECO:0000256" key="10">
    <source>
        <dbReference type="ARBA" id="ARBA00032057"/>
    </source>
</evidence>
<proteinExistence type="inferred from homology"/>
<dbReference type="SMART" id="SM00642">
    <property type="entry name" value="Aamy"/>
    <property type="match status" value="1"/>
</dbReference>
<evidence type="ECO:0000313" key="21">
    <source>
        <dbReference type="Proteomes" id="UP000002440"/>
    </source>
</evidence>
<feature type="domain" description="Glycosyl hydrolase family 13 catalytic" evidence="19">
    <location>
        <begin position="159"/>
        <end position="528"/>
    </location>
</feature>
<evidence type="ECO:0000256" key="13">
    <source>
        <dbReference type="NCBIfam" id="TIGR02402"/>
    </source>
</evidence>
<dbReference type="Pfam" id="PF02922">
    <property type="entry name" value="CBM_48"/>
    <property type="match status" value="1"/>
</dbReference>
<dbReference type="GO" id="GO:0005737">
    <property type="term" value="C:cytoplasm"/>
    <property type="evidence" value="ECO:0007669"/>
    <property type="project" value="UniProtKB-SubCell"/>
</dbReference>
<dbReference type="AlphaFoldDB" id="Q1H1F2"/>
<dbReference type="PANTHER" id="PTHR43651">
    <property type="entry name" value="1,4-ALPHA-GLUCAN-BRANCHING ENZYME"/>
    <property type="match status" value="1"/>
</dbReference>
<evidence type="ECO:0000256" key="6">
    <source>
        <dbReference type="ARBA" id="ARBA00022490"/>
    </source>
</evidence>
<dbReference type="RefSeq" id="WP_011479639.1">
    <property type="nucleotide sequence ID" value="NC_007947.1"/>
</dbReference>
<dbReference type="eggNOG" id="COG0296">
    <property type="taxonomic scope" value="Bacteria"/>
</dbReference>
<evidence type="ECO:0000256" key="16">
    <source>
        <dbReference type="PIRSR" id="PIRSR006337-2"/>
    </source>
</evidence>
<evidence type="ECO:0000256" key="12">
    <source>
        <dbReference type="ARBA" id="ARBA00034013"/>
    </source>
</evidence>
<dbReference type="NCBIfam" id="TIGR02402">
    <property type="entry name" value="trehalose_TreZ"/>
    <property type="match status" value="1"/>
</dbReference>
<organism evidence="20 21">
    <name type="scientific">Methylobacillus flagellatus (strain ATCC 51484 / DSM 6875 / VKM B-1610 / KT)</name>
    <dbReference type="NCBI Taxonomy" id="265072"/>
    <lineage>
        <taxon>Bacteria</taxon>
        <taxon>Pseudomonadati</taxon>
        <taxon>Pseudomonadota</taxon>
        <taxon>Betaproteobacteria</taxon>
        <taxon>Nitrosomonadales</taxon>
        <taxon>Methylophilaceae</taxon>
        <taxon>Methylobacillus</taxon>
    </lineage>
</organism>
<dbReference type="EC" id="3.2.1.141" evidence="4 13"/>
<keyword evidence="21" id="KW-1185">Reference proteome</keyword>